<name>A0ABP5ZSU3_9ACTN</name>
<organism evidence="2 3">
    <name type="scientific">Streptomyces thermolineatus</name>
    <dbReference type="NCBI Taxonomy" id="44033"/>
    <lineage>
        <taxon>Bacteria</taxon>
        <taxon>Bacillati</taxon>
        <taxon>Actinomycetota</taxon>
        <taxon>Actinomycetes</taxon>
        <taxon>Kitasatosporales</taxon>
        <taxon>Streptomycetaceae</taxon>
        <taxon>Streptomyces</taxon>
    </lineage>
</organism>
<protein>
    <submittedName>
        <fullName evidence="2">Uncharacterized protein</fullName>
    </submittedName>
</protein>
<feature type="region of interest" description="Disordered" evidence="1">
    <location>
        <begin position="1"/>
        <end position="20"/>
    </location>
</feature>
<comment type="caution">
    <text evidence="2">The sequence shown here is derived from an EMBL/GenBank/DDBJ whole genome shotgun (WGS) entry which is preliminary data.</text>
</comment>
<sequence length="294" mass="31293">MWRENNGGRSAGPPGRYPGVDLEERITAFTSGLDRHGGYRQPDREERRAAAEGLGLLLDGRPREAGKRLAGAGLHLTGLTDRATGRRYAEISEAADTGNSDSGGGAVRGWGRVYVDLSAPARWSVQVPHPVADADSERLGVGVLRGASGGVLVLAGAHREAGEDGAADVAHRRDTVFHALCDELVDRRMPGIQVHGFADDSVPGTDAVVSTGRGRHGLPQARGLARALRAQGLEVCRAWARSCELEGRTNVQGRRAAAEEVPFLHLEFSRSVRTDRERTEQVAAATAATTASWS</sequence>
<gene>
    <name evidence="2" type="ORF">GCM10010406_45560</name>
</gene>
<evidence type="ECO:0000256" key="1">
    <source>
        <dbReference type="SAM" id="MobiDB-lite"/>
    </source>
</evidence>
<keyword evidence="3" id="KW-1185">Reference proteome</keyword>
<dbReference type="EMBL" id="BAAATA010000034">
    <property type="protein sequence ID" value="GAA2503857.1"/>
    <property type="molecule type" value="Genomic_DNA"/>
</dbReference>
<proteinExistence type="predicted"/>
<evidence type="ECO:0000313" key="3">
    <source>
        <dbReference type="Proteomes" id="UP001501358"/>
    </source>
</evidence>
<reference evidence="3" key="1">
    <citation type="journal article" date="2019" name="Int. J. Syst. Evol. Microbiol.">
        <title>The Global Catalogue of Microorganisms (GCM) 10K type strain sequencing project: providing services to taxonomists for standard genome sequencing and annotation.</title>
        <authorList>
            <consortium name="The Broad Institute Genomics Platform"/>
            <consortium name="The Broad Institute Genome Sequencing Center for Infectious Disease"/>
            <person name="Wu L."/>
            <person name="Ma J."/>
        </authorList>
    </citation>
    <scope>NUCLEOTIDE SEQUENCE [LARGE SCALE GENOMIC DNA]</scope>
    <source>
        <strain evidence="3">JCM 6307</strain>
    </source>
</reference>
<dbReference type="Proteomes" id="UP001501358">
    <property type="component" value="Unassembled WGS sequence"/>
</dbReference>
<evidence type="ECO:0000313" key="2">
    <source>
        <dbReference type="EMBL" id="GAA2503857.1"/>
    </source>
</evidence>
<accession>A0ABP5ZSU3</accession>